<reference evidence="9" key="2">
    <citation type="submission" date="2020-09" db="EMBL/GenBank/DDBJ databases">
        <authorList>
            <person name="Sun Q."/>
            <person name="Zhou Y."/>
        </authorList>
    </citation>
    <scope>NUCLEOTIDE SEQUENCE</scope>
    <source>
        <strain evidence="9">CGMCC 1.16548</strain>
    </source>
</reference>
<proteinExistence type="predicted"/>
<evidence type="ECO:0000259" key="8">
    <source>
        <dbReference type="Pfam" id="PF01578"/>
    </source>
</evidence>
<comment type="subcellular location">
    <subcellularLocation>
        <location evidence="1">Membrane</location>
        <topology evidence="1">Multi-pass membrane protein</topology>
    </subcellularLocation>
</comment>
<dbReference type="EMBL" id="BNAI01000002">
    <property type="protein sequence ID" value="GHF12689.1"/>
    <property type="molecule type" value="Genomic_DNA"/>
</dbReference>
<feature type="transmembrane region" description="Helical" evidence="7">
    <location>
        <begin position="70"/>
        <end position="92"/>
    </location>
</feature>
<feature type="region of interest" description="Disordered" evidence="6">
    <location>
        <begin position="44"/>
        <end position="64"/>
    </location>
</feature>
<feature type="domain" description="Cytochrome c assembly protein" evidence="8">
    <location>
        <begin position="110"/>
        <end position="308"/>
    </location>
</feature>
<feature type="transmembrane region" description="Helical" evidence="7">
    <location>
        <begin position="126"/>
        <end position="149"/>
    </location>
</feature>
<dbReference type="InterPro" id="IPR045062">
    <property type="entry name" value="Cyt_c_biogenesis_CcsA/CcmC"/>
</dbReference>
<name>A0A8J3LZD1_9MICO</name>
<dbReference type="NCBIfam" id="TIGR03144">
    <property type="entry name" value="cytochr_II_ccsB"/>
    <property type="match status" value="1"/>
</dbReference>
<dbReference type="GO" id="GO:0005886">
    <property type="term" value="C:plasma membrane"/>
    <property type="evidence" value="ECO:0007669"/>
    <property type="project" value="TreeGrafter"/>
</dbReference>
<keyword evidence="10" id="KW-1185">Reference proteome</keyword>
<evidence type="ECO:0000256" key="2">
    <source>
        <dbReference type="ARBA" id="ARBA00022692"/>
    </source>
</evidence>
<sequence>MNLPLDPISLVLVYSAIAVYVGAFVAYVFAFAVQATNPTRRLVNSGGTPAAHAGGGPPTETEHPGRAARVGYALTTLAWLLHLAAVVVRGIAAERVPWANMFEFSITGTALIVAVFLVVSRRTRVVVLGPVVVGVVVILLGIATVAFYVPVIPLPPALQSAWLVIHVLVALLATSFFGIAAVLSATQLVKHRHESRPAAGRPARLFDAVPGTEYLDRLAYRLTIVGFALWTFTLMAGAIWAGRAWGRYWGWDVKEVWTFVIWVVYAAYIHAKATRGWHGNRAAWLSLVGFGAVLFNFGIVNVFFTGLHSYSGL</sequence>
<dbReference type="PANTHER" id="PTHR30071">
    <property type="entry name" value="HEME EXPORTER PROTEIN C"/>
    <property type="match status" value="1"/>
</dbReference>
<feature type="transmembrane region" description="Helical" evidence="7">
    <location>
        <begin position="253"/>
        <end position="271"/>
    </location>
</feature>
<accession>A0A8J3LZD1</accession>
<feature type="transmembrane region" description="Helical" evidence="7">
    <location>
        <begin position="283"/>
        <end position="304"/>
    </location>
</feature>
<feature type="transmembrane region" description="Helical" evidence="7">
    <location>
        <begin position="161"/>
        <end position="183"/>
    </location>
</feature>
<dbReference type="RefSeq" id="WP_191282563.1">
    <property type="nucleotide sequence ID" value="NZ_BNAI01000002.1"/>
</dbReference>
<comment type="caution">
    <text evidence="9">The sequence shown here is derived from an EMBL/GenBank/DDBJ whole genome shotgun (WGS) entry which is preliminary data.</text>
</comment>
<evidence type="ECO:0000256" key="3">
    <source>
        <dbReference type="ARBA" id="ARBA00022748"/>
    </source>
</evidence>
<keyword evidence="5 7" id="KW-0472">Membrane</keyword>
<dbReference type="PANTHER" id="PTHR30071:SF1">
    <property type="entry name" value="CYTOCHROME B_B6 PROTEIN-RELATED"/>
    <property type="match status" value="1"/>
</dbReference>
<evidence type="ECO:0000256" key="7">
    <source>
        <dbReference type="SAM" id="Phobius"/>
    </source>
</evidence>
<keyword evidence="2 7" id="KW-0812">Transmembrane</keyword>
<dbReference type="AlphaFoldDB" id="A0A8J3LZD1"/>
<organism evidence="9 10">
    <name type="scientific">Pseudolysinimonas yzui</name>
    <dbReference type="NCBI Taxonomy" id="2708254"/>
    <lineage>
        <taxon>Bacteria</taxon>
        <taxon>Bacillati</taxon>
        <taxon>Actinomycetota</taxon>
        <taxon>Actinomycetes</taxon>
        <taxon>Micrococcales</taxon>
        <taxon>Microbacteriaceae</taxon>
        <taxon>Pseudolysinimonas</taxon>
    </lineage>
</organism>
<reference evidence="9" key="1">
    <citation type="journal article" date="2014" name="Int. J. Syst. Evol. Microbiol.">
        <title>Complete genome sequence of Corynebacterium casei LMG S-19264T (=DSM 44701T), isolated from a smear-ripened cheese.</title>
        <authorList>
            <consortium name="US DOE Joint Genome Institute (JGI-PGF)"/>
            <person name="Walter F."/>
            <person name="Albersmeier A."/>
            <person name="Kalinowski J."/>
            <person name="Ruckert C."/>
        </authorList>
    </citation>
    <scope>NUCLEOTIDE SEQUENCE</scope>
    <source>
        <strain evidence="9">CGMCC 1.16548</strain>
    </source>
</reference>
<dbReference type="GO" id="GO:0020037">
    <property type="term" value="F:heme binding"/>
    <property type="evidence" value="ECO:0007669"/>
    <property type="project" value="InterPro"/>
</dbReference>
<dbReference type="Pfam" id="PF01578">
    <property type="entry name" value="Cytochrom_C_asm"/>
    <property type="match status" value="1"/>
</dbReference>
<evidence type="ECO:0000256" key="1">
    <source>
        <dbReference type="ARBA" id="ARBA00004141"/>
    </source>
</evidence>
<evidence type="ECO:0000313" key="10">
    <source>
        <dbReference type="Proteomes" id="UP000617531"/>
    </source>
</evidence>
<feature type="transmembrane region" description="Helical" evidence="7">
    <location>
        <begin position="98"/>
        <end position="119"/>
    </location>
</feature>
<dbReference type="GO" id="GO:0017004">
    <property type="term" value="P:cytochrome complex assembly"/>
    <property type="evidence" value="ECO:0007669"/>
    <property type="project" value="UniProtKB-KW"/>
</dbReference>
<feature type="transmembrane region" description="Helical" evidence="7">
    <location>
        <begin position="218"/>
        <end position="241"/>
    </location>
</feature>
<evidence type="ECO:0000256" key="4">
    <source>
        <dbReference type="ARBA" id="ARBA00022989"/>
    </source>
</evidence>
<evidence type="ECO:0000256" key="6">
    <source>
        <dbReference type="SAM" id="MobiDB-lite"/>
    </source>
</evidence>
<dbReference type="InterPro" id="IPR017562">
    <property type="entry name" value="Cyt_c_biogenesis_CcsA"/>
</dbReference>
<protein>
    <recommendedName>
        <fullName evidence="8">Cytochrome c assembly protein domain-containing protein</fullName>
    </recommendedName>
</protein>
<gene>
    <name evidence="9" type="ORF">GCM10011600_11840</name>
</gene>
<evidence type="ECO:0000313" key="9">
    <source>
        <dbReference type="EMBL" id="GHF12689.1"/>
    </source>
</evidence>
<keyword evidence="4 7" id="KW-1133">Transmembrane helix</keyword>
<dbReference type="Proteomes" id="UP000617531">
    <property type="component" value="Unassembled WGS sequence"/>
</dbReference>
<evidence type="ECO:0000256" key="5">
    <source>
        <dbReference type="ARBA" id="ARBA00023136"/>
    </source>
</evidence>
<dbReference type="InterPro" id="IPR002541">
    <property type="entry name" value="Cyt_c_assembly"/>
</dbReference>
<keyword evidence="3" id="KW-0201">Cytochrome c-type biogenesis</keyword>
<feature type="transmembrane region" description="Helical" evidence="7">
    <location>
        <begin position="12"/>
        <end position="33"/>
    </location>
</feature>